<dbReference type="EMBL" id="CAUJNA010002602">
    <property type="protein sequence ID" value="CAJ1393596.1"/>
    <property type="molecule type" value="Genomic_DNA"/>
</dbReference>
<proteinExistence type="predicted"/>
<gene>
    <name evidence="1" type="ORF">EVOR1521_LOCUS18426</name>
</gene>
<organism evidence="1 2">
    <name type="scientific">Effrenium voratum</name>
    <dbReference type="NCBI Taxonomy" id="2562239"/>
    <lineage>
        <taxon>Eukaryota</taxon>
        <taxon>Sar</taxon>
        <taxon>Alveolata</taxon>
        <taxon>Dinophyceae</taxon>
        <taxon>Suessiales</taxon>
        <taxon>Symbiodiniaceae</taxon>
        <taxon>Effrenium</taxon>
    </lineage>
</organism>
<evidence type="ECO:0000313" key="2">
    <source>
        <dbReference type="Proteomes" id="UP001178507"/>
    </source>
</evidence>
<evidence type="ECO:0000313" key="1">
    <source>
        <dbReference type="EMBL" id="CAJ1393596.1"/>
    </source>
</evidence>
<sequence length="80" mass="9181">LYDFVPFYGNARHYANMLNEDFIGRLKPPDSIDFPSVLRAPSLARKILIHGHPTTISRRALAHYCVSVTLRWEGDNALRQ</sequence>
<dbReference type="AlphaFoldDB" id="A0AA36ITY7"/>
<dbReference type="Proteomes" id="UP001178507">
    <property type="component" value="Unassembled WGS sequence"/>
</dbReference>
<comment type="caution">
    <text evidence="1">The sequence shown here is derived from an EMBL/GenBank/DDBJ whole genome shotgun (WGS) entry which is preliminary data.</text>
</comment>
<keyword evidence="2" id="KW-1185">Reference proteome</keyword>
<feature type="non-terminal residue" evidence="1">
    <location>
        <position position="1"/>
    </location>
</feature>
<accession>A0AA36ITY7</accession>
<protein>
    <submittedName>
        <fullName evidence="1">Uncharacterized protein</fullName>
    </submittedName>
</protein>
<name>A0AA36ITY7_9DINO</name>
<reference evidence="1" key="1">
    <citation type="submission" date="2023-08" db="EMBL/GenBank/DDBJ databases">
        <authorList>
            <person name="Chen Y."/>
            <person name="Shah S."/>
            <person name="Dougan E. K."/>
            <person name="Thang M."/>
            <person name="Chan C."/>
        </authorList>
    </citation>
    <scope>NUCLEOTIDE SEQUENCE</scope>
</reference>